<keyword evidence="3" id="KW-1185">Reference proteome</keyword>
<reference evidence="2 3" key="1">
    <citation type="journal article" date="2011" name="J. Bacteriol.">
        <title>Draft genome sequence of Sporolactobacillus inulinus strain CASD, an efficient D-lactic acid-producing bacterium with high-concentration lactate tolerance capability.</title>
        <authorList>
            <person name="Yu B."/>
            <person name="Su F."/>
            <person name="Wang L."/>
            <person name="Xu K."/>
            <person name="Zhao B."/>
            <person name="Xu P."/>
        </authorList>
    </citation>
    <scope>NUCLEOTIDE SEQUENCE [LARGE SCALE GENOMIC DNA]</scope>
    <source>
        <strain evidence="2 3">CASD</strain>
    </source>
</reference>
<dbReference type="STRING" id="1069536.SINU_03000"/>
<proteinExistence type="predicted"/>
<dbReference type="EMBL" id="AFVQ02000040">
    <property type="protein sequence ID" value="KLI03400.1"/>
    <property type="molecule type" value="Genomic_DNA"/>
</dbReference>
<dbReference type="GO" id="GO:0005524">
    <property type="term" value="F:ATP binding"/>
    <property type="evidence" value="ECO:0007669"/>
    <property type="project" value="InterPro"/>
</dbReference>
<evidence type="ECO:0000313" key="3">
    <source>
        <dbReference type="Proteomes" id="UP000035553"/>
    </source>
</evidence>
<dbReference type="InterPro" id="IPR003959">
    <property type="entry name" value="ATPase_AAA_core"/>
</dbReference>
<dbReference type="PANTHER" id="PTHR40396:SF1">
    <property type="entry name" value="ATPASE AAA-TYPE CORE DOMAIN-CONTAINING PROTEIN"/>
    <property type="match status" value="1"/>
</dbReference>
<dbReference type="InterPro" id="IPR027417">
    <property type="entry name" value="P-loop_NTPase"/>
</dbReference>
<name>A0A0U1QRG3_9BACL</name>
<dbReference type="SUPFAM" id="SSF52540">
    <property type="entry name" value="P-loop containing nucleoside triphosphate hydrolases"/>
    <property type="match status" value="1"/>
</dbReference>
<dbReference type="OrthoDB" id="9809324at2"/>
<protein>
    <recommendedName>
        <fullName evidence="1">ATPase AAA-type core domain-containing protein</fullName>
    </recommendedName>
</protein>
<dbReference type="Pfam" id="PF13304">
    <property type="entry name" value="AAA_21"/>
    <property type="match status" value="1"/>
</dbReference>
<evidence type="ECO:0000313" key="2">
    <source>
        <dbReference type="EMBL" id="KLI03400.1"/>
    </source>
</evidence>
<evidence type="ECO:0000259" key="1">
    <source>
        <dbReference type="Pfam" id="PF13304"/>
    </source>
</evidence>
<comment type="caution">
    <text evidence="2">The sequence shown here is derived from an EMBL/GenBank/DDBJ whole genome shotgun (WGS) entry which is preliminary data.</text>
</comment>
<dbReference type="AlphaFoldDB" id="A0A0U1QRG3"/>
<dbReference type="GO" id="GO:0016887">
    <property type="term" value="F:ATP hydrolysis activity"/>
    <property type="evidence" value="ECO:0007669"/>
    <property type="project" value="InterPro"/>
</dbReference>
<sequence length="423" mass="48430">MILQFSVGNFLSFRDEVTLSMVASRITEHKETNIITLDHMKLLKSAVIYGANSSGKSNLIKAMGFMRNFVQSSSKEGQIGEEISGIRSFRLNTANVTKPSYFEIVFFHEGMQYRYGFEADTKEVKSEWLYAAHPGRKEKELFFRENGEISVTKGFQEGQGLEKRTRSNALFLSVVANLNGDIATSILFWFKNLRVLDGLTNHTRNYTIRKILDVSSKEELMILINKLDLGIEDLIVEAKSIPQEMLELLKKINGKVDRFPTEHHSIITMHKQYDSENHFVGLERFQLIEEESEGTKKIVALLGPIVDALNKGQILVVDELDAKLHPLITRFVIRLFHSTEFNKKNAQLVFNSHDTNLLSKAFFRRDQIWFTEKDTYGATDLYALSDFSVRKDASYEKDYLHGKYGSIPYVGTFDFLGKDGTDR</sequence>
<dbReference type="RefSeq" id="WP_029548241.1">
    <property type="nucleotide sequence ID" value="NZ_AFVQ02000040.1"/>
</dbReference>
<feature type="domain" description="ATPase AAA-type core" evidence="1">
    <location>
        <begin position="46"/>
        <end position="359"/>
    </location>
</feature>
<accession>A0A0U1QRG3</accession>
<dbReference type="PANTHER" id="PTHR40396">
    <property type="entry name" value="ATPASE-LIKE PROTEIN"/>
    <property type="match status" value="1"/>
</dbReference>
<dbReference type="Gene3D" id="3.40.50.300">
    <property type="entry name" value="P-loop containing nucleotide triphosphate hydrolases"/>
    <property type="match status" value="1"/>
</dbReference>
<gene>
    <name evidence="2" type="ORF">SINU_03000</name>
</gene>
<dbReference type="Proteomes" id="UP000035553">
    <property type="component" value="Unassembled WGS sequence"/>
</dbReference>
<organism evidence="2 3">
    <name type="scientific">Sporolactobacillus inulinus CASD</name>
    <dbReference type="NCBI Taxonomy" id="1069536"/>
    <lineage>
        <taxon>Bacteria</taxon>
        <taxon>Bacillati</taxon>
        <taxon>Bacillota</taxon>
        <taxon>Bacilli</taxon>
        <taxon>Bacillales</taxon>
        <taxon>Sporolactobacillaceae</taxon>
        <taxon>Sporolactobacillus</taxon>
    </lineage>
</organism>